<organism evidence="6 7">
    <name type="scientific">Xenophilus arseniciresistens</name>
    <dbReference type="NCBI Taxonomy" id="1283306"/>
    <lineage>
        <taxon>Bacteria</taxon>
        <taxon>Pseudomonadati</taxon>
        <taxon>Pseudomonadota</taxon>
        <taxon>Betaproteobacteria</taxon>
        <taxon>Burkholderiales</taxon>
        <taxon>Comamonadaceae</taxon>
        <taxon>Xenophilus</taxon>
    </lineage>
</organism>
<evidence type="ECO:0000256" key="1">
    <source>
        <dbReference type="ARBA" id="ARBA00004127"/>
    </source>
</evidence>
<gene>
    <name evidence="6" type="ORF">PGB34_11605</name>
</gene>
<evidence type="ECO:0000256" key="4">
    <source>
        <dbReference type="ARBA" id="ARBA00023136"/>
    </source>
</evidence>
<evidence type="ECO:0000256" key="3">
    <source>
        <dbReference type="ARBA" id="ARBA00022989"/>
    </source>
</evidence>
<keyword evidence="3 5" id="KW-1133">Transmembrane helix</keyword>
<evidence type="ECO:0000256" key="5">
    <source>
        <dbReference type="SAM" id="Phobius"/>
    </source>
</evidence>
<evidence type="ECO:0000313" key="6">
    <source>
        <dbReference type="EMBL" id="MDA7417013.1"/>
    </source>
</evidence>
<proteinExistence type="predicted"/>
<sequence>MSHLAPVHALLFALGTAALAWVSRGALRQPRSHGFARFFGFVAILALLLLNYPHWERDMFSPRQCLSWALLATSIVLVSLALREMRARGRHDEARSDPALFGFEKTATLVTGGIFRWIRHPMYASLMALAWGIFLKQPGLPAALLVAIATLALLLTAWRDEAECLQYFGAPYAAYMQRSWRFVPGLY</sequence>
<dbReference type="Pfam" id="PF04191">
    <property type="entry name" value="PEMT"/>
    <property type="match status" value="1"/>
</dbReference>
<feature type="transmembrane region" description="Helical" evidence="5">
    <location>
        <begin position="66"/>
        <end position="82"/>
    </location>
</feature>
<name>A0AAE3N9D4_9BURK</name>
<dbReference type="RefSeq" id="WP_271428231.1">
    <property type="nucleotide sequence ID" value="NZ_JAQIPB010000003.1"/>
</dbReference>
<accession>A0AAE3N9D4</accession>
<dbReference type="AlphaFoldDB" id="A0AAE3N9D4"/>
<keyword evidence="4 5" id="KW-0472">Membrane</keyword>
<dbReference type="PANTHER" id="PTHR43847:SF1">
    <property type="entry name" value="BLL3993 PROTEIN"/>
    <property type="match status" value="1"/>
</dbReference>
<dbReference type="Gene3D" id="1.20.120.1630">
    <property type="match status" value="1"/>
</dbReference>
<dbReference type="Proteomes" id="UP001212602">
    <property type="component" value="Unassembled WGS sequence"/>
</dbReference>
<feature type="transmembrane region" description="Helical" evidence="5">
    <location>
        <begin position="117"/>
        <end position="134"/>
    </location>
</feature>
<keyword evidence="2 5" id="KW-0812">Transmembrane</keyword>
<feature type="transmembrane region" description="Helical" evidence="5">
    <location>
        <begin position="140"/>
        <end position="158"/>
    </location>
</feature>
<dbReference type="PANTHER" id="PTHR43847">
    <property type="entry name" value="BLL3993 PROTEIN"/>
    <property type="match status" value="1"/>
</dbReference>
<reference evidence="6" key="1">
    <citation type="submission" date="2023-01" db="EMBL/GenBank/DDBJ databases">
        <title>Xenophilus mangrovi sp. nov., isolated from soil of Mangrove nature reserve.</title>
        <authorList>
            <person name="Xu S."/>
            <person name="Liu Z."/>
            <person name="Xu Y."/>
        </authorList>
    </citation>
    <scope>NUCLEOTIDE SEQUENCE</scope>
    <source>
        <strain evidence="6">YW8</strain>
    </source>
</reference>
<feature type="transmembrane region" description="Helical" evidence="5">
    <location>
        <begin position="6"/>
        <end position="23"/>
    </location>
</feature>
<feature type="transmembrane region" description="Helical" evidence="5">
    <location>
        <begin position="35"/>
        <end position="54"/>
    </location>
</feature>
<dbReference type="GO" id="GO:0012505">
    <property type="term" value="C:endomembrane system"/>
    <property type="evidence" value="ECO:0007669"/>
    <property type="project" value="UniProtKB-SubCell"/>
</dbReference>
<protein>
    <submittedName>
        <fullName evidence="6">Isoprenylcysteine carboxylmethyltransferase family protein</fullName>
    </submittedName>
</protein>
<evidence type="ECO:0000256" key="2">
    <source>
        <dbReference type="ARBA" id="ARBA00022692"/>
    </source>
</evidence>
<comment type="caution">
    <text evidence="6">The sequence shown here is derived from an EMBL/GenBank/DDBJ whole genome shotgun (WGS) entry which is preliminary data.</text>
</comment>
<dbReference type="InterPro" id="IPR052527">
    <property type="entry name" value="Metal_cation-efflux_comp"/>
</dbReference>
<evidence type="ECO:0000313" key="7">
    <source>
        <dbReference type="Proteomes" id="UP001212602"/>
    </source>
</evidence>
<dbReference type="EMBL" id="JAQIPB010000003">
    <property type="protein sequence ID" value="MDA7417013.1"/>
    <property type="molecule type" value="Genomic_DNA"/>
</dbReference>
<keyword evidence="7" id="KW-1185">Reference proteome</keyword>
<comment type="subcellular location">
    <subcellularLocation>
        <location evidence="1">Endomembrane system</location>
        <topology evidence="1">Multi-pass membrane protein</topology>
    </subcellularLocation>
</comment>
<dbReference type="InterPro" id="IPR007318">
    <property type="entry name" value="Phopholipid_MeTrfase"/>
</dbReference>